<accession>A0A4R3N6Y2</accession>
<dbReference type="SUPFAM" id="SSF53474">
    <property type="entry name" value="alpha/beta-Hydrolases"/>
    <property type="match status" value="1"/>
</dbReference>
<proteinExistence type="predicted"/>
<dbReference type="Gene3D" id="3.40.50.1820">
    <property type="entry name" value="alpha/beta hydrolase"/>
    <property type="match status" value="1"/>
</dbReference>
<keyword evidence="2" id="KW-0378">Hydrolase</keyword>
<dbReference type="Proteomes" id="UP000295717">
    <property type="component" value="Unassembled WGS sequence"/>
</dbReference>
<gene>
    <name evidence="2" type="ORF">EDC35_101471</name>
</gene>
<feature type="compositionally biased region" description="Polar residues" evidence="1">
    <location>
        <begin position="77"/>
        <end position="88"/>
    </location>
</feature>
<evidence type="ECO:0000313" key="2">
    <source>
        <dbReference type="EMBL" id="TCT24151.1"/>
    </source>
</evidence>
<dbReference type="InterPro" id="IPR010662">
    <property type="entry name" value="RBBP9/YdeN"/>
</dbReference>
<reference evidence="2 3" key="1">
    <citation type="submission" date="2019-03" db="EMBL/GenBank/DDBJ databases">
        <title>Genomic Encyclopedia of Type Strains, Phase IV (KMG-IV): sequencing the most valuable type-strain genomes for metagenomic binning, comparative biology and taxonomic classification.</title>
        <authorList>
            <person name="Goeker M."/>
        </authorList>
    </citation>
    <scope>NUCLEOTIDE SEQUENCE [LARGE SCALE GENOMIC DNA]</scope>
    <source>
        <strain evidence="2 3">DSM 13587</strain>
    </source>
</reference>
<protein>
    <submittedName>
        <fullName evidence="2">Serine hydrolase</fullName>
    </submittedName>
</protein>
<dbReference type="Pfam" id="PF06821">
    <property type="entry name" value="Ser_hydrolase"/>
    <property type="match status" value="1"/>
</dbReference>
<feature type="compositionally biased region" description="Low complexity" evidence="1">
    <location>
        <begin position="61"/>
        <end position="71"/>
    </location>
</feature>
<dbReference type="AlphaFoldDB" id="A0A4R3N6Y2"/>
<dbReference type="EMBL" id="SMAO01000001">
    <property type="protein sequence ID" value="TCT24151.1"/>
    <property type="molecule type" value="Genomic_DNA"/>
</dbReference>
<dbReference type="InterPro" id="IPR029058">
    <property type="entry name" value="AB_hydrolase_fold"/>
</dbReference>
<keyword evidence="3" id="KW-1185">Reference proteome</keyword>
<feature type="region of interest" description="Disordered" evidence="1">
    <location>
        <begin position="60"/>
        <end position="88"/>
    </location>
</feature>
<name>A0A4R3N6Y2_9GAMM</name>
<comment type="caution">
    <text evidence="2">The sequence shown here is derived from an EMBL/GenBank/DDBJ whole genome shotgun (WGS) entry which is preliminary data.</text>
</comment>
<dbReference type="GO" id="GO:0016787">
    <property type="term" value="F:hydrolase activity"/>
    <property type="evidence" value="ECO:0007669"/>
    <property type="project" value="UniProtKB-KW"/>
</dbReference>
<evidence type="ECO:0000313" key="3">
    <source>
        <dbReference type="Proteomes" id="UP000295717"/>
    </source>
</evidence>
<organism evidence="2 3">
    <name type="scientific">Thiobaca trueperi</name>
    <dbReference type="NCBI Taxonomy" id="127458"/>
    <lineage>
        <taxon>Bacteria</taxon>
        <taxon>Pseudomonadati</taxon>
        <taxon>Pseudomonadota</taxon>
        <taxon>Gammaproteobacteria</taxon>
        <taxon>Chromatiales</taxon>
        <taxon>Chromatiaceae</taxon>
        <taxon>Thiobaca</taxon>
    </lineage>
</organism>
<evidence type="ECO:0000256" key="1">
    <source>
        <dbReference type="SAM" id="MobiDB-lite"/>
    </source>
</evidence>
<sequence>MASRNDPWMRLETVEHWAGLWGSVMIDIGDAGHINIDSGFGPWPQGLALLRALQSGRFQRRAVTPTPARRTLPYPRTTRQSAHATPTF</sequence>